<keyword evidence="1" id="KW-0472">Membrane</keyword>
<proteinExistence type="predicted"/>
<keyword evidence="1" id="KW-0812">Transmembrane</keyword>
<dbReference type="Proteomes" id="UP000283523">
    <property type="component" value="Unassembled WGS sequence"/>
</dbReference>
<dbReference type="AlphaFoldDB" id="A0A418M5I6"/>
<organism evidence="2 3">
    <name type="scientific">Fibrisoma montanum</name>
    <dbReference type="NCBI Taxonomy" id="2305895"/>
    <lineage>
        <taxon>Bacteria</taxon>
        <taxon>Pseudomonadati</taxon>
        <taxon>Bacteroidota</taxon>
        <taxon>Cytophagia</taxon>
        <taxon>Cytophagales</taxon>
        <taxon>Spirosomataceae</taxon>
        <taxon>Fibrisoma</taxon>
    </lineage>
</organism>
<sequence>MNTIQQLINLEWLKADSTVNRRFFVISLAVYALNSSIRLFILTIDDSPTTDTVLNALVESHFRNCVLLVPLWVIFNVSYEYEHRIIVRHVAEGMKPVYYFISKFFLLIFIGIFHILLSILITLLATISLKIAPPLLLPLFLVELHTFVLSVVLGVFALCISFQFKHSREAITFYLLYMVCEYSLVALYYRYSGTSFPFPLPFQSIRALTYETVGANQVSRFWQADRTFLLALSGYIVTFLLLTYRRLTQLDLLPSRHS</sequence>
<evidence type="ECO:0000313" key="3">
    <source>
        <dbReference type="Proteomes" id="UP000283523"/>
    </source>
</evidence>
<keyword evidence="1" id="KW-1133">Transmembrane helix</keyword>
<evidence type="ECO:0000256" key="1">
    <source>
        <dbReference type="SAM" id="Phobius"/>
    </source>
</evidence>
<keyword evidence="3" id="KW-1185">Reference proteome</keyword>
<protein>
    <submittedName>
        <fullName evidence="2">Uncharacterized protein</fullName>
    </submittedName>
</protein>
<feature type="transmembrane region" description="Helical" evidence="1">
    <location>
        <begin position="135"/>
        <end position="159"/>
    </location>
</feature>
<feature type="transmembrane region" description="Helical" evidence="1">
    <location>
        <begin position="171"/>
        <end position="191"/>
    </location>
</feature>
<gene>
    <name evidence="2" type="ORF">DYU11_16995</name>
</gene>
<feature type="transmembrane region" description="Helical" evidence="1">
    <location>
        <begin position="104"/>
        <end position="129"/>
    </location>
</feature>
<name>A0A418M5I6_9BACT</name>
<feature type="transmembrane region" description="Helical" evidence="1">
    <location>
        <begin position="228"/>
        <end position="247"/>
    </location>
</feature>
<reference evidence="2 3" key="1">
    <citation type="submission" date="2018-08" db="EMBL/GenBank/DDBJ databases">
        <title>Fibrisoma montanum sp. nov., isolated from Danxia mountain soil.</title>
        <authorList>
            <person name="Huang Y."/>
        </authorList>
    </citation>
    <scope>NUCLEOTIDE SEQUENCE [LARGE SCALE GENOMIC DNA]</scope>
    <source>
        <strain evidence="2 3">HYT19</strain>
    </source>
</reference>
<accession>A0A418M5I6</accession>
<comment type="caution">
    <text evidence="2">The sequence shown here is derived from an EMBL/GenBank/DDBJ whole genome shotgun (WGS) entry which is preliminary data.</text>
</comment>
<dbReference type="EMBL" id="QXED01000005">
    <property type="protein sequence ID" value="RIV21124.1"/>
    <property type="molecule type" value="Genomic_DNA"/>
</dbReference>
<dbReference type="RefSeq" id="WP_119668915.1">
    <property type="nucleotide sequence ID" value="NZ_QXED01000005.1"/>
</dbReference>
<feature type="transmembrane region" description="Helical" evidence="1">
    <location>
        <begin position="23"/>
        <end position="41"/>
    </location>
</feature>
<feature type="transmembrane region" description="Helical" evidence="1">
    <location>
        <begin position="61"/>
        <end position="79"/>
    </location>
</feature>
<evidence type="ECO:0000313" key="2">
    <source>
        <dbReference type="EMBL" id="RIV21124.1"/>
    </source>
</evidence>